<reference evidence="1 2" key="1">
    <citation type="submission" date="2014-04" db="EMBL/GenBank/DDBJ databases">
        <title>Evolutionary Origins and Diversification of the Mycorrhizal Mutualists.</title>
        <authorList>
            <consortium name="DOE Joint Genome Institute"/>
            <consortium name="Mycorrhizal Genomics Consortium"/>
            <person name="Kohler A."/>
            <person name="Kuo A."/>
            <person name="Nagy L.G."/>
            <person name="Floudas D."/>
            <person name="Copeland A."/>
            <person name="Barry K.W."/>
            <person name="Cichocki N."/>
            <person name="Veneault-Fourrey C."/>
            <person name="LaButti K."/>
            <person name="Lindquist E.A."/>
            <person name="Lipzen A."/>
            <person name="Lundell T."/>
            <person name="Morin E."/>
            <person name="Murat C."/>
            <person name="Riley R."/>
            <person name="Ohm R."/>
            <person name="Sun H."/>
            <person name="Tunlid A."/>
            <person name="Henrissat B."/>
            <person name="Grigoriev I.V."/>
            <person name="Hibbett D.S."/>
            <person name="Martin F."/>
        </authorList>
    </citation>
    <scope>NUCLEOTIDE SEQUENCE [LARGE SCALE GENOMIC DNA]</scope>
    <source>
        <strain evidence="1 2">Koide BX008</strain>
    </source>
</reference>
<accession>A0A0C2TJZ1</accession>
<gene>
    <name evidence="1" type="ORF">M378DRAFT_159745</name>
</gene>
<organism evidence="1 2">
    <name type="scientific">Amanita muscaria (strain Koide BX008)</name>
    <dbReference type="NCBI Taxonomy" id="946122"/>
    <lineage>
        <taxon>Eukaryota</taxon>
        <taxon>Fungi</taxon>
        <taxon>Dikarya</taxon>
        <taxon>Basidiomycota</taxon>
        <taxon>Agaricomycotina</taxon>
        <taxon>Agaricomycetes</taxon>
        <taxon>Agaricomycetidae</taxon>
        <taxon>Agaricales</taxon>
        <taxon>Pluteineae</taxon>
        <taxon>Amanitaceae</taxon>
        <taxon>Amanita</taxon>
    </lineage>
</organism>
<dbReference type="EMBL" id="KN818232">
    <property type="protein sequence ID" value="KIL67334.1"/>
    <property type="molecule type" value="Genomic_DNA"/>
</dbReference>
<proteinExistence type="predicted"/>
<evidence type="ECO:0000313" key="2">
    <source>
        <dbReference type="Proteomes" id="UP000054549"/>
    </source>
</evidence>
<dbReference type="AlphaFoldDB" id="A0A0C2TJZ1"/>
<dbReference type="Proteomes" id="UP000054549">
    <property type="component" value="Unassembled WGS sequence"/>
</dbReference>
<protein>
    <submittedName>
        <fullName evidence="1">Uncharacterized protein</fullName>
    </submittedName>
</protein>
<evidence type="ECO:0000313" key="1">
    <source>
        <dbReference type="EMBL" id="KIL67334.1"/>
    </source>
</evidence>
<dbReference type="InParanoid" id="A0A0C2TJZ1"/>
<name>A0A0C2TJZ1_AMAMK</name>
<keyword evidence="2" id="KW-1185">Reference proteome</keyword>
<sequence length="85" mass="9413">MVESAIHINNGNSTVPDEHAYIYPLSHNIRRYAELLSIAVPSAVQQVKWTASRNSSLLPTSNYCKISTITGEDMVLLLWICIPVG</sequence>
<dbReference type="HOGENOM" id="CLU_2512159_0_0_1"/>